<dbReference type="InterPro" id="IPR051719">
    <property type="entry name" value="CASTOR_mTORC1"/>
</dbReference>
<reference evidence="2 3" key="2">
    <citation type="submission" date="2018-12" db="EMBL/GenBank/DDBJ databases">
        <title>Whole-genome sequences of fifteen clinical Streptococcus suis strains isolated from pigs between 2006 and 2018.</title>
        <authorList>
            <person name="Stevens M.J.A."/>
            <person name="Cernela N."/>
            <person name="Spoerry Serrano N."/>
            <person name="Schmitt S."/>
            <person name="Schrenzel J."/>
            <person name="Stephan R."/>
        </authorList>
    </citation>
    <scope>NUCLEOTIDE SEQUENCE [LARGE SCALE GENOMIC DNA]</scope>
    <source>
        <strain evidence="2 3">PP422</strain>
    </source>
</reference>
<dbReference type="SUPFAM" id="SSF55021">
    <property type="entry name" value="ACT-like"/>
    <property type="match status" value="2"/>
</dbReference>
<dbReference type="PANTHER" id="PTHR31131:SF6">
    <property type="entry name" value="CASTOR ACT DOMAIN-CONTAINING PROTEIN"/>
    <property type="match status" value="1"/>
</dbReference>
<dbReference type="InterPro" id="IPR045865">
    <property type="entry name" value="ACT-like_dom_sf"/>
</dbReference>
<comment type="caution">
    <text evidence="2">The sequence shown here is derived from an EMBL/GenBank/DDBJ whole genome shotgun (WGS) entry which is preliminary data.</text>
</comment>
<sequence>MKLKIINGNFSVCKLEDYSKINLTSSYVFIGKTDEENSLVCLSQEVPDNVIEEDKDWIAFRVVGVLDFSLVGILSQISQILAEAKISIFAVSTFNTDCILTKATNFPAAIEVLQKAGYEFID</sequence>
<dbReference type="Gene3D" id="3.30.2130.10">
    <property type="entry name" value="VC0802-like"/>
    <property type="match status" value="1"/>
</dbReference>
<dbReference type="Pfam" id="PF13840">
    <property type="entry name" value="ACT_7"/>
    <property type="match status" value="1"/>
</dbReference>
<dbReference type="PIRSF" id="PIRSF008459">
    <property type="entry name" value="UCP008459"/>
    <property type="match status" value="1"/>
</dbReference>
<feature type="domain" description="CASTOR ACT" evidence="1">
    <location>
        <begin position="54"/>
        <end position="115"/>
    </location>
</feature>
<dbReference type="InterPro" id="IPR027795">
    <property type="entry name" value="CASTOR_ACT_dom"/>
</dbReference>
<dbReference type="Proteomes" id="UP000274117">
    <property type="component" value="Unassembled WGS sequence"/>
</dbReference>
<evidence type="ECO:0000313" key="3">
    <source>
        <dbReference type="Proteomes" id="UP000274117"/>
    </source>
</evidence>
<gene>
    <name evidence="2" type="ORF">EI998_01335</name>
</gene>
<dbReference type="CDD" id="cd04868">
    <property type="entry name" value="ACT_AK-like"/>
    <property type="match status" value="1"/>
</dbReference>
<organism evidence="2 3">
    <name type="scientific">Streptococcus suis</name>
    <dbReference type="NCBI Taxonomy" id="1307"/>
    <lineage>
        <taxon>Bacteria</taxon>
        <taxon>Bacillati</taxon>
        <taxon>Bacillota</taxon>
        <taxon>Bacilli</taxon>
        <taxon>Lactobacillales</taxon>
        <taxon>Streptococcaceae</taxon>
        <taxon>Streptococcus</taxon>
    </lineage>
</organism>
<evidence type="ECO:0000313" key="2">
    <source>
        <dbReference type="EMBL" id="RRR55161.1"/>
    </source>
</evidence>
<accession>A0A3R8RAA5</accession>
<protein>
    <submittedName>
        <fullName evidence="2">ACT domain-containing protein</fullName>
    </submittedName>
</protein>
<dbReference type="PANTHER" id="PTHR31131">
    <property type="entry name" value="CHROMOSOME 1, WHOLE GENOME SHOTGUN SEQUENCE"/>
    <property type="match status" value="1"/>
</dbReference>
<dbReference type="InterPro" id="IPR016540">
    <property type="entry name" value="UCP008459"/>
</dbReference>
<proteinExistence type="predicted"/>
<dbReference type="AlphaFoldDB" id="A0A3R8RAA5"/>
<dbReference type="EMBL" id="RSDO01000002">
    <property type="protein sequence ID" value="RRR55161.1"/>
    <property type="molecule type" value="Genomic_DNA"/>
</dbReference>
<reference evidence="2 3" key="1">
    <citation type="submission" date="2018-11" db="EMBL/GenBank/DDBJ databases">
        <authorList>
            <person name="Stevens M.J."/>
            <person name="Cernela N."/>
            <person name="Spoerry Serrano N."/>
            <person name="Schmitt S."/>
            <person name="Schrenzel J."/>
            <person name="Stephan R."/>
        </authorList>
    </citation>
    <scope>NUCLEOTIDE SEQUENCE [LARGE SCALE GENOMIC DNA]</scope>
    <source>
        <strain evidence="2 3">PP422</strain>
    </source>
</reference>
<evidence type="ECO:0000259" key="1">
    <source>
        <dbReference type="Pfam" id="PF13840"/>
    </source>
</evidence>
<name>A0A3R8RAA5_STRSU</name>